<feature type="domain" description="RND related alpha-helical hairpin" evidence="3">
    <location>
        <begin position="104"/>
        <end position="202"/>
    </location>
</feature>
<feature type="domain" description="RND related beta-barrel" evidence="2">
    <location>
        <begin position="269"/>
        <end position="339"/>
    </location>
</feature>
<sequence>MKKRKKRKKKRLKIKYNYLIILGVIIYIVAKLLNSMTSYTVQVETVKHGDLVESINKQGVIIKDEQVILSQAQGNIDYLAQEGKRVPKNKKIAEIQKGEVDLQKKEKLDTINRRIESIKFNRNEEILKSDIQKIDVTTKRLRDEIKTNIMNSDIESIQNLKEELLVAIDKKSLIWGEKSIVGKNIKTLESEKFKIENELNSSVQSVFANESGVISFNQDEYEDVLKVSSIDHLNSQYLSTVKNKEKMIKKNDEVEVGEAIGKIINNHLWYIAVVLDEKEASHLKIGANVKVEKNEQMFNASVKNLYKDENNKNILVLEVDEEKVDFYNERICDFNIIYRKVSGIKIPKNAVVTIGGKKGVYILSETGNSVFKELKSILGENNEYIVLDYLDIKKNRIDTIDLYDELIINPKNIKEGQKIR</sequence>
<name>A0ABY8EB56_9FIRM</name>
<evidence type="ECO:0000259" key="3">
    <source>
        <dbReference type="Pfam" id="PF26012"/>
    </source>
</evidence>
<dbReference type="Pfam" id="PF26012">
    <property type="entry name" value="HH_RND_rel"/>
    <property type="match status" value="1"/>
</dbReference>
<dbReference type="InterPro" id="IPR058729">
    <property type="entry name" value="Beta-barrel_RND-rel"/>
</dbReference>
<feature type="domain" description="RND related barrel-sandwich hybrid" evidence="4">
    <location>
        <begin position="65"/>
        <end position="265"/>
    </location>
</feature>
<dbReference type="Proteomes" id="UP001222800">
    <property type="component" value="Chromosome"/>
</dbReference>
<evidence type="ECO:0000313" key="6">
    <source>
        <dbReference type="Proteomes" id="UP001222800"/>
    </source>
</evidence>
<keyword evidence="1" id="KW-0472">Membrane</keyword>
<protein>
    <submittedName>
        <fullName evidence="5">HlyD family efflux transporter periplasmic adaptor subunit</fullName>
    </submittedName>
</protein>
<dbReference type="EMBL" id="CP120733">
    <property type="protein sequence ID" value="WFD09130.1"/>
    <property type="molecule type" value="Genomic_DNA"/>
</dbReference>
<evidence type="ECO:0000259" key="4">
    <source>
        <dbReference type="Pfam" id="PF26018"/>
    </source>
</evidence>
<dbReference type="InterPro" id="IPR058728">
    <property type="entry name" value="HH_RND-rel"/>
</dbReference>
<dbReference type="InterPro" id="IPR058709">
    <property type="entry name" value="BSH_RND-rel"/>
</dbReference>
<gene>
    <name evidence="5" type="ORF">P4S50_12120</name>
</gene>
<keyword evidence="1" id="KW-1133">Transmembrane helix</keyword>
<feature type="transmembrane region" description="Helical" evidence="1">
    <location>
        <begin position="16"/>
        <end position="33"/>
    </location>
</feature>
<proteinExistence type="predicted"/>
<evidence type="ECO:0000313" key="5">
    <source>
        <dbReference type="EMBL" id="WFD09130.1"/>
    </source>
</evidence>
<evidence type="ECO:0000256" key="1">
    <source>
        <dbReference type="SAM" id="Phobius"/>
    </source>
</evidence>
<organism evidence="5 6">
    <name type="scientific">Tepidibacter hydrothermalis</name>
    <dbReference type="NCBI Taxonomy" id="3036126"/>
    <lineage>
        <taxon>Bacteria</taxon>
        <taxon>Bacillati</taxon>
        <taxon>Bacillota</taxon>
        <taxon>Clostridia</taxon>
        <taxon>Peptostreptococcales</taxon>
        <taxon>Peptostreptococcaceae</taxon>
        <taxon>Tepidibacter</taxon>
    </lineage>
</organism>
<reference evidence="5 6" key="1">
    <citation type="submission" date="2023-03" db="EMBL/GenBank/DDBJ databases">
        <title>Complete genome sequence of Tepidibacter sp. SWIR-1, isolated from a deep-sea hydrothermal vent.</title>
        <authorList>
            <person name="Li X."/>
        </authorList>
    </citation>
    <scope>NUCLEOTIDE SEQUENCE [LARGE SCALE GENOMIC DNA]</scope>
    <source>
        <strain evidence="5 6">SWIR-1</strain>
    </source>
</reference>
<dbReference type="RefSeq" id="WP_277731051.1">
    <property type="nucleotide sequence ID" value="NZ_CP120733.1"/>
</dbReference>
<keyword evidence="6" id="KW-1185">Reference proteome</keyword>
<dbReference type="Pfam" id="PF26018">
    <property type="entry name" value="BSH_RND_rel"/>
    <property type="match status" value="1"/>
</dbReference>
<accession>A0ABY8EB56</accession>
<dbReference type="Pfam" id="PF26011">
    <property type="entry name" value="Beta-barrel_RND_rel"/>
    <property type="match status" value="1"/>
</dbReference>
<evidence type="ECO:0000259" key="2">
    <source>
        <dbReference type="Pfam" id="PF26011"/>
    </source>
</evidence>
<keyword evidence="1" id="KW-0812">Transmembrane</keyword>